<dbReference type="Gene3D" id="1.10.3730.20">
    <property type="match status" value="1"/>
</dbReference>
<feature type="transmembrane region" description="Helical" evidence="1">
    <location>
        <begin position="59"/>
        <end position="79"/>
    </location>
</feature>
<evidence type="ECO:0000313" key="3">
    <source>
        <dbReference type="EMBL" id="MPN11413.1"/>
    </source>
</evidence>
<dbReference type="InterPro" id="IPR037185">
    <property type="entry name" value="EmrE-like"/>
</dbReference>
<comment type="caution">
    <text evidence="3">The sequence shown here is derived from an EMBL/GenBank/DDBJ whole genome shotgun (WGS) entry which is preliminary data.</text>
</comment>
<keyword evidence="1" id="KW-0472">Membrane</keyword>
<dbReference type="GO" id="GO:0016020">
    <property type="term" value="C:membrane"/>
    <property type="evidence" value="ECO:0007669"/>
    <property type="project" value="InterPro"/>
</dbReference>
<dbReference type="PANTHER" id="PTHR22911:SF137">
    <property type="entry name" value="SOLUTE CARRIER FAMILY 35 MEMBER G2-RELATED"/>
    <property type="match status" value="1"/>
</dbReference>
<feature type="transmembrane region" description="Helical" evidence="1">
    <location>
        <begin position="27"/>
        <end position="47"/>
    </location>
</feature>
<feature type="transmembrane region" description="Helical" evidence="1">
    <location>
        <begin position="114"/>
        <end position="130"/>
    </location>
</feature>
<protein>
    <recommendedName>
        <fullName evidence="2">EamA domain-containing protein</fullName>
    </recommendedName>
</protein>
<dbReference type="SUPFAM" id="SSF103481">
    <property type="entry name" value="Multidrug resistance efflux transporter EmrE"/>
    <property type="match status" value="1"/>
</dbReference>
<name>A0A645FGB7_9ZZZZ</name>
<reference evidence="3" key="1">
    <citation type="submission" date="2019-08" db="EMBL/GenBank/DDBJ databases">
        <authorList>
            <person name="Kucharzyk K."/>
            <person name="Murdoch R.W."/>
            <person name="Higgins S."/>
            <person name="Loffler F."/>
        </authorList>
    </citation>
    <scope>NUCLEOTIDE SEQUENCE</scope>
</reference>
<keyword evidence="1" id="KW-1133">Transmembrane helix</keyword>
<dbReference type="Pfam" id="PF00892">
    <property type="entry name" value="EamA"/>
    <property type="match status" value="1"/>
</dbReference>
<dbReference type="EMBL" id="VSSQ01057617">
    <property type="protein sequence ID" value="MPN11413.1"/>
    <property type="molecule type" value="Genomic_DNA"/>
</dbReference>
<gene>
    <name evidence="3" type="ORF">SDC9_158714</name>
</gene>
<accession>A0A645FGB7</accession>
<evidence type="ECO:0000259" key="2">
    <source>
        <dbReference type="Pfam" id="PF00892"/>
    </source>
</evidence>
<evidence type="ECO:0000256" key="1">
    <source>
        <dbReference type="SAM" id="Phobius"/>
    </source>
</evidence>
<proteinExistence type="predicted"/>
<dbReference type="AlphaFoldDB" id="A0A645FGB7"/>
<sequence>MLSAVFAALTSILGKIGIQNIESNLGTALRTIVVLIMAWLVVLARGTQRGLRRIDGKSWLFLLFSGVATGASWLCYYHALQQGPASVVVPIDKLSIVLTVAFAYFFLGEKLTKKALIGLALIVAGTLMLLL</sequence>
<dbReference type="PANTHER" id="PTHR22911">
    <property type="entry name" value="ACYL-MALONYL CONDENSING ENZYME-RELATED"/>
    <property type="match status" value="1"/>
</dbReference>
<dbReference type="InterPro" id="IPR000620">
    <property type="entry name" value="EamA_dom"/>
</dbReference>
<keyword evidence="1" id="KW-0812">Transmembrane</keyword>
<organism evidence="3">
    <name type="scientific">bioreactor metagenome</name>
    <dbReference type="NCBI Taxonomy" id="1076179"/>
    <lineage>
        <taxon>unclassified sequences</taxon>
        <taxon>metagenomes</taxon>
        <taxon>ecological metagenomes</taxon>
    </lineage>
</organism>
<feature type="domain" description="EamA" evidence="2">
    <location>
        <begin position="1"/>
        <end position="130"/>
    </location>
</feature>
<feature type="transmembrane region" description="Helical" evidence="1">
    <location>
        <begin position="85"/>
        <end position="107"/>
    </location>
</feature>